<feature type="domain" description="Methyltransferase type 11" evidence="2">
    <location>
        <begin position="44"/>
        <end position="135"/>
    </location>
</feature>
<dbReference type="GO" id="GO:0008757">
    <property type="term" value="F:S-adenosylmethionine-dependent methyltransferase activity"/>
    <property type="evidence" value="ECO:0007669"/>
    <property type="project" value="InterPro"/>
</dbReference>
<dbReference type="Pfam" id="PF08241">
    <property type="entry name" value="Methyltransf_11"/>
    <property type="match status" value="1"/>
</dbReference>
<dbReference type="EMBL" id="CP017269">
    <property type="protein sequence ID" value="AOT71465.1"/>
    <property type="molecule type" value="Genomic_DNA"/>
</dbReference>
<keyword evidence="4" id="KW-1185">Reference proteome</keyword>
<dbReference type="Proteomes" id="UP000095743">
    <property type="component" value="Chromosome"/>
</dbReference>
<dbReference type="SUPFAM" id="SSF53335">
    <property type="entry name" value="S-adenosyl-L-methionine-dependent methyltransferases"/>
    <property type="match status" value="1"/>
</dbReference>
<dbReference type="InterPro" id="IPR050447">
    <property type="entry name" value="Erg6_SMT_methyltransf"/>
</dbReference>
<keyword evidence="1 3" id="KW-0808">Transferase</keyword>
<protein>
    <submittedName>
        <fullName evidence="3">Methyltransferase type 11</fullName>
    </submittedName>
</protein>
<dbReference type="RefSeq" id="WP_069979333.1">
    <property type="nucleotide sequence ID" value="NZ_CP017269.1"/>
</dbReference>
<evidence type="ECO:0000313" key="4">
    <source>
        <dbReference type="Proteomes" id="UP000095743"/>
    </source>
</evidence>
<dbReference type="PANTHER" id="PTHR44068">
    <property type="entry name" value="ZGC:194242"/>
    <property type="match status" value="1"/>
</dbReference>
<dbReference type="PANTHER" id="PTHR44068:SF11">
    <property type="entry name" value="GERANYL DIPHOSPHATE 2-C-METHYLTRANSFERASE"/>
    <property type="match status" value="1"/>
</dbReference>
<dbReference type="InterPro" id="IPR013216">
    <property type="entry name" value="Methyltransf_11"/>
</dbReference>
<gene>
    <name evidence="3" type="ORF">Gferi_19180</name>
</gene>
<dbReference type="OrthoDB" id="9772751at2"/>
<proteinExistence type="predicted"/>
<evidence type="ECO:0000256" key="1">
    <source>
        <dbReference type="ARBA" id="ARBA00022679"/>
    </source>
</evidence>
<dbReference type="InterPro" id="IPR029063">
    <property type="entry name" value="SAM-dependent_MTases_sf"/>
</dbReference>
<dbReference type="KEGG" id="gfe:Gferi_19180"/>
<reference evidence="3 4" key="1">
    <citation type="submission" date="2016-09" db="EMBL/GenBank/DDBJ databases">
        <title>Genomic analysis reveals versatility of anaerobic energy metabolism of Geosporobacter ferrireducens IRF9 of phylum Firmicutes.</title>
        <authorList>
            <person name="Kim S.-J."/>
        </authorList>
    </citation>
    <scope>NUCLEOTIDE SEQUENCE [LARGE SCALE GENOMIC DNA]</scope>
    <source>
        <strain evidence="3 4">IRF9</strain>
    </source>
</reference>
<dbReference type="NCBIfam" id="NF045667">
    <property type="entry name" value="MTase_DVU1556"/>
    <property type="match status" value="1"/>
</dbReference>
<keyword evidence="3" id="KW-0489">Methyltransferase</keyword>
<accession>A0A1D8GKM3</accession>
<evidence type="ECO:0000313" key="3">
    <source>
        <dbReference type="EMBL" id="AOT71465.1"/>
    </source>
</evidence>
<evidence type="ECO:0000259" key="2">
    <source>
        <dbReference type="Pfam" id="PF08241"/>
    </source>
</evidence>
<sequence length="243" mass="27314">MKCCNAYENNSMCEMMGETLRPGGFSLTERGVQFCKFSVEDAVLDLGCGRGATVGYLFEKHHIKAVGIDPSEKLLGIAKMKYPFADFIQGSGEHMPFADECFQGVFAECTLSLMDDVNRTVKEVFRVLKRGGWFVATDVYARNPDAVKELEKFSFKSCMRGLHDLNRLRESLESMGFEIMVLEDCSDLLKALLVKIVFLHGSMGGFWNKTTDGCIDGYRFQKILKVCKPGYFTMMARKGESKS</sequence>
<name>A0A1D8GKM3_9FIRM</name>
<dbReference type="GO" id="GO:0032259">
    <property type="term" value="P:methylation"/>
    <property type="evidence" value="ECO:0007669"/>
    <property type="project" value="UniProtKB-KW"/>
</dbReference>
<dbReference type="CDD" id="cd02440">
    <property type="entry name" value="AdoMet_MTases"/>
    <property type="match status" value="1"/>
</dbReference>
<dbReference type="AlphaFoldDB" id="A0A1D8GKM3"/>
<dbReference type="STRING" id="1424294.Gferi_19180"/>
<dbReference type="Gene3D" id="3.40.50.150">
    <property type="entry name" value="Vaccinia Virus protein VP39"/>
    <property type="match status" value="1"/>
</dbReference>
<organism evidence="3 4">
    <name type="scientific">Geosporobacter ferrireducens</name>
    <dbReference type="NCBI Taxonomy" id="1424294"/>
    <lineage>
        <taxon>Bacteria</taxon>
        <taxon>Bacillati</taxon>
        <taxon>Bacillota</taxon>
        <taxon>Clostridia</taxon>
        <taxon>Peptostreptococcales</taxon>
        <taxon>Thermotaleaceae</taxon>
        <taxon>Geosporobacter</taxon>
    </lineage>
</organism>